<evidence type="ECO:0000256" key="5">
    <source>
        <dbReference type="ARBA" id="ARBA00023002"/>
    </source>
</evidence>
<reference evidence="7 8" key="1">
    <citation type="journal article" date="2012" name="J. Bacteriol.">
        <title>Draft Genome Sequence of Novosphingobium nitrogenifigens Y88T.</title>
        <authorList>
            <person name="Strabala T.J."/>
            <person name="Macdonald L."/>
            <person name="Liu V."/>
            <person name="Smit A.M."/>
        </authorList>
    </citation>
    <scope>NUCLEOTIDE SEQUENCE [LARGE SCALE GENOMIC DNA]</scope>
    <source>
        <strain evidence="7 8">DSM 19370</strain>
    </source>
</reference>
<keyword evidence="3" id="KW-0479">Metal-binding</keyword>
<dbReference type="FunCoup" id="F1ZBI5">
    <property type="interactions" value="222"/>
</dbReference>
<evidence type="ECO:0000256" key="4">
    <source>
        <dbReference type="ARBA" id="ARBA00022833"/>
    </source>
</evidence>
<evidence type="ECO:0000256" key="3">
    <source>
        <dbReference type="ARBA" id="ARBA00022723"/>
    </source>
</evidence>
<keyword evidence="5" id="KW-0560">Oxidoreductase</keyword>
<dbReference type="PANTHER" id="PTHR30096:SF0">
    <property type="entry name" value="4,5-DOPA DIOXYGENASE EXTRADIOL-LIKE PROTEIN"/>
    <property type="match status" value="1"/>
</dbReference>
<dbReference type="PIRSF" id="PIRSF006157">
    <property type="entry name" value="Doxgns_DODA"/>
    <property type="match status" value="1"/>
</dbReference>
<organism evidence="7 8">
    <name type="scientific">Novosphingobium nitrogenifigens DSM 19370</name>
    <dbReference type="NCBI Taxonomy" id="983920"/>
    <lineage>
        <taxon>Bacteria</taxon>
        <taxon>Pseudomonadati</taxon>
        <taxon>Pseudomonadota</taxon>
        <taxon>Alphaproteobacteria</taxon>
        <taxon>Sphingomonadales</taxon>
        <taxon>Sphingomonadaceae</taxon>
        <taxon>Novosphingobium</taxon>
    </lineage>
</organism>
<evidence type="ECO:0000256" key="1">
    <source>
        <dbReference type="ARBA" id="ARBA00001947"/>
    </source>
</evidence>
<evidence type="ECO:0000256" key="2">
    <source>
        <dbReference type="ARBA" id="ARBA00007581"/>
    </source>
</evidence>
<dbReference type="InParanoid" id="F1ZBI5"/>
<gene>
    <name evidence="7" type="ORF">Y88_0080</name>
</gene>
<dbReference type="Proteomes" id="UP000004728">
    <property type="component" value="Unassembled WGS sequence"/>
</dbReference>
<dbReference type="GO" id="GO:0008198">
    <property type="term" value="F:ferrous iron binding"/>
    <property type="evidence" value="ECO:0007669"/>
    <property type="project" value="InterPro"/>
</dbReference>
<evidence type="ECO:0000313" key="8">
    <source>
        <dbReference type="Proteomes" id="UP000004728"/>
    </source>
</evidence>
<dbReference type="Pfam" id="PF02900">
    <property type="entry name" value="LigB"/>
    <property type="match status" value="1"/>
</dbReference>
<dbReference type="RefSeq" id="WP_008067528.1">
    <property type="nucleotide sequence ID" value="NZ_AQWK01000006.1"/>
</dbReference>
<comment type="cofactor">
    <cofactor evidence="1">
        <name>Zn(2+)</name>
        <dbReference type="ChEBI" id="CHEBI:29105"/>
    </cofactor>
</comment>
<keyword evidence="8" id="KW-1185">Reference proteome</keyword>
<evidence type="ECO:0000259" key="6">
    <source>
        <dbReference type="Pfam" id="PF02900"/>
    </source>
</evidence>
<dbReference type="eggNOG" id="COG3384">
    <property type="taxonomic scope" value="Bacteria"/>
</dbReference>
<comment type="similarity">
    <text evidence="2">Belongs to the DODA-type extradiol aromatic ring-opening dioxygenase family.</text>
</comment>
<protein>
    <submittedName>
        <fullName evidence="7">Extradiol ring-cleavage dioxygenase class III protein subunit B</fullName>
    </submittedName>
</protein>
<dbReference type="CDD" id="cd07363">
    <property type="entry name" value="45_DOPA_Dioxygenase"/>
    <property type="match status" value="1"/>
</dbReference>
<dbReference type="Gene3D" id="3.40.830.10">
    <property type="entry name" value="LigB-like"/>
    <property type="match status" value="1"/>
</dbReference>
<dbReference type="SUPFAM" id="SSF53213">
    <property type="entry name" value="LigB-like"/>
    <property type="match status" value="1"/>
</dbReference>
<sequence>MEIAPYLPSKGTTMSRQPTYYIPHGGGPCFFMDDPQGVWAGMEQFLRGLSADFPETPSAILIVSGHWETRGFAFTGNAKPPLVYDYYGFPPHTYQLRYDAPGSPKLAGEAVELLQKGGFQAGIDPDRGLDHGVFVPLKVVLPDAQIPVVEMSLDHSLDPALHLAAGHALAPLRDKGVVIVGAGMSFHNMRGYGDPRFTGPSHEFDAWLKESLALEDGARAERLKQWASAPAARLSHPREEHLLPLMVAAGAAQGPGECIYSQDVMRTTLSGFRFT</sequence>
<dbReference type="AlphaFoldDB" id="F1ZBI5"/>
<dbReference type="PANTHER" id="PTHR30096">
    <property type="entry name" value="4,5-DOPA DIOXYGENASE EXTRADIOL-LIKE PROTEIN"/>
    <property type="match status" value="1"/>
</dbReference>
<dbReference type="EMBL" id="AEWJ01000044">
    <property type="protein sequence ID" value="EGD58028.1"/>
    <property type="molecule type" value="Genomic_DNA"/>
</dbReference>
<dbReference type="InterPro" id="IPR004183">
    <property type="entry name" value="Xdiol_dOase_suB"/>
</dbReference>
<dbReference type="STRING" id="983920.Y88_0080"/>
<proteinExistence type="inferred from homology"/>
<feature type="domain" description="Extradiol ring-cleavage dioxygenase class III enzyme subunit B" evidence="6">
    <location>
        <begin position="20"/>
        <end position="258"/>
    </location>
</feature>
<comment type="caution">
    <text evidence="7">The sequence shown here is derived from an EMBL/GenBank/DDBJ whole genome shotgun (WGS) entry which is preliminary data.</text>
</comment>
<keyword evidence="4" id="KW-0862">Zinc</keyword>
<dbReference type="GO" id="GO:0008270">
    <property type="term" value="F:zinc ion binding"/>
    <property type="evidence" value="ECO:0007669"/>
    <property type="project" value="InterPro"/>
</dbReference>
<dbReference type="HOGENOM" id="CLU_046582_2_1_5"/>
<dbReference type="InterPro" id="IPR014436">
    <property type="entry name" value="Extradiol_dOase_DODA"/>
</dbReference>
<dbReference type="GO" id="GO:0016702">
    <property type="term" value="F:oxidoreductase activity, acting on single donors with incorporation of molecular oxygen, incorporation of two atoms of oxygen"/>
    <property type="evidence" value="ECO:0007669"/>
    <property type="project" value="UniProtKB-ARBA"/>
</dbReference>
<evidence type="ECO:0000313" key="7">
    <source>
        <dbReference type="EMBL" id="EGD58028.1"/>
    </source>
</evidence>
<dbReference type="OrthoDB" id="9790889at2"/>
<accession>F1ZBI5</accession>
<keyword evidence="7" id="KW-0223">Dioxygenase</keyword>
<name>F1ZBI5_9SPHN</name>